<dbReference type="Gene3D" id="3.10.580.10">
    <property type="entry name" value="CBS-domain"/>
    <property type="match status" value="1"/>
</dbReference>
<sequence length="376" mass="42020">MFGETYSLFRVLGFEIRANVTWLFLALLVTWSLAEGLFPYAYPELAPATYWLMALTGMLGLFFSLLFHELSHSVVARRYGLPVRGITLFLFGGVAEIQAEPKEPRVEFWMAIAGPIASLFLAAVFYLLAVSLNALGLPEPLAGVAGYLAFINLLLAVFNMVPAFPLDGGRVLRAVLWKLKGDLRWATRWASRMGQAFGLLLVALGLLSFVAGNFIGGMWWLLIGLFLHAAAGAGYRQLMIQQALTGRRVRRFMTTDPVAVPAETSIRDFVEHYVYHHAFDLFPVERNGRLVGQAGLREAKQIPREEWDGTRIGDICRDVGDDARVAADEDANEALERMRRHKASRLIVTEGERIVGILALKDLLHFLQVRSELEQK</sequence>
<evidence type="ECO:0000256" key="3">
    <source>
        <dbReference type="ARBA" id="ARBA00022475"/>
    </source>
</evidence>
<dbReference type="InterPro" id="IPR008915">
    <property type="entry name" value="Peptidase_M50"/>
</dbReference>
<evidence type="ECO:0000313" key="17">
    <source>
        <dbReference type="EMBL" id="MEY6432201.1"/>
    </source>
</evidence>
<keyword evidence="6 14" id="KW-0479">Metal-binding</keyword>
<evidence type="ECO:0000256" key="12">
    <source>
        <dbReference type="ARBA" id="ARBA00023122"/>
    </source>
</evidence>
<evidence type="ECO:0000256" key="7">
    <source>
        <dbReference type="ARBA" id="ARBA00022737"/>
    </source>
</evidence>
<dbReference type="GO" id="GO:0006508">
    <property type="term" value="P:proteolysis"/>
    <property type="evidence" value="ECO:0007669"/>
    <property type="project" value="UniProtKB-KW"/>
</dbReference>
<feature type="transmembrane region" description="Helical" evidence="14">
    <location>
        <begin position="189"/>
        <end position="211"/>
    </location>
</feature>
<evidence type="ECO:0000256" key="9">
    <source>
        <dbReference type="ARBA" id="ARBA00022833"/>
    </source>
</evidence>
<gene>
    <name evidence="17" type="ORF">ABC977_07225</name>
</gene>
<keyword evidence="9 14" id="KW-0862">Zinc</keyword>
<dbReference type="PROSITE" id="PS51371">
    <property type="entry name" value="CBS"/>
    <property type="match status" value="1"/>
</dbReference>
<dbReference type="InterPro" id="IPR016483">
    <property type="entry name" value="UCP006404_Pept_M50_CBS"/>
</dbReference>
<evidence type="ECO:0000256" key="10">
    <source>
        <dbReference type="ARBA" id="ARBA00022989"/>
    </source>
</evidence>
<dbReference type="GO" id="GO:0008233">
    <property type="term" value="F:peptidase activity"/>
    <property type="evidence" value="ECO:0007669"/>
    <property type="project" value="UniProtKB-KW"/>
</dbReference>
<dbReference type="EMBL" id="JBDKXB010000006">
    <property type="protein sequence ID" value="MEY6432201.1"/>
    <property type="molecule type" value="Genomic_DNA"/>
</dbReference>
<feature type="transmembrane region" description="Helical" evidence="14">
    <location>
        <begin position="20"/>
        <end position="42"/>
    </location>
</feature>
<keyword evidence="11 14" id="KW-0482">Metalloprotease</keyword>
<dbReference type="Pfam" id="PF02163">
    <property type="entry name" value="Peptidase_M50"/>
    <property type="match status" value="2"/>
</dbReference>
<dbReference type="SUPFAM" id="SSF54631">
    <property type="entry name" value="CBS-domain pair"/>
    <property type="match status" value="1"/>
</dbReference>
<feature type="transmembrane region" description="Helical" evidence="14">
    <location>
        <begin position="48"/>
        <end position="68"/>
    </location>
</feature>
<evidence type="ECO:0000256" key="13">
    <source>
        <dbReference type="ARBA" id="ARBA00023136"/>
    </source>
</evidence>
<feature type="transmembrane region" description="Helical" evidence="14">
    <location>
        <begin position="108"/>
        <end position="132"/>
    </location>
</feature>
<comment type="similarity">
    <text evidence="2 14">Belongs to the peptidase M50B family.</text>
</comment>
<evidence type="ECO:0000313" key="18">
    <source>
        <dbReference type="Proteomes" id="UP001564408"/>
    </source>
</evidence>
<reference evidence="17 18" key="1">
    <citation type="submission" date="2024-05" db="EMBL/GenBank/DDBJ databases">
        <title>Genome Sequence and Characterization of the New Strain Purple Sulfur Bacterium of Genus Thioalkalicoccus.</title>
        <authorList>
            <person name="Bryantseva I.A."/>
            <person name="Kyndt J.A."/>
            <person name="Imhoff J.F."/>
        </authorList>
    </citation>
    <scope>NUCLEOTIDE SEQUENCE [LARGE SCALE GENOMIC DNA]</scope>
    <source>
        <strain evidence="17 18">Um2</strain>
    </source>
</reference>
<keyword evidence="13 14" id="KW-0472">Membrane</keyword>
<keyword evidence="18" id="KW-1185">Reference proteome</keyword>
<comment type="cofactor">
    <cofactor evidence="14">
        <name>Zn(2+)</name>
        <dbReference type="ChEBI" id="CHEBI:29105"/>
    </cofactor>
    <text evidence="14">Binds 1 zinc ion per subunit.</text>
</comment>
<dbReference type="Proteomes" id="UP001564408">
    <property type="component" value="Unassembled WGS sequence"/>
</dbReference>
<dbReference type="PIRSF" id="PIRSF006404">
    <property type="entry name" value="UCP006404_Pept_M50_CBS"/>
    <property type="match status" value="1"/>
</dbReference>
<dbReference type="InterPro" id="IPR000644">
    <property type="entry name" value="CBS_dom"/>
</dbReference>
<keyword evidence="4 14" id="KW-0645">Protease</keyword>
<proteinExistence type="inferred from homology"/>
<feature type="domain" description="CBS" evidence="16">
    <location>
        <begin position="315"/>
        <end position="375"/>
    </location>
</feature>
<dbReference type="PANTHER" id="PTHR39188:SF3">
    <property type="entry name" value="STAGE IV SPORULATION PROTEIN FB"/>
    <property type="match status" value="1"/>
</dbReference>
<keyword evidence="5 14" id="KW-0812">Transmembrane</keyword>
<dbReference type="RefSeq" id="WP_369666581.1">
    <property type="nucleotide sequence ID" value="NZ_JBDKXB010000006.1"/>
</dbReference>
<keyword evidence="12 15" id="KW-0129">CBS domain</keyword>
<comment type="caution">
    <text evidence="17">The sequence shown here is derived from an EMBL/GenBank/DDBJ whole genome shotgun (WGS) entry which is preliminary data.</text>
</comment>
<organism evidence="17 18">
    <name type="scientific">Thioalkalicoccus limnaeus</name>
    <dbReference type="NCBI Taxonomy" id="120681"/>
    <lineage>
        <taxon>Bacteria</taxon>
        <taxon>Pseudomonadati</taxon>
        <taxon>Pseudomonadota</taxon>
        <taxon>Gammaproteobacteria</taxon>
        <taxon>Chromatiales</taxon>
        <taxon>Chromatiaceae</taxon>
        <taxon>Thioalkalicoccus</taxon>
    </lineage>
</organism>
<evidence type="ECO:0000256" key="2">
    <source>
        <dbReference type="ARBA" id="ARBA00007931"/>
    </source>
</evidence>
<keyword evidence="7" id="KW-0677">Repeat</keyword>
<evidence type="ECO:0000256" key="5">
    <source>
        <dbReference type="ARBA" id="ARBA00022692"/>
    </source>
</evidence>
<evidence type="ECO:0000256" key="4">
    <source>
        <dbReference type="ARBA" id="ARBA00022670"/>
    </source>
</evidence>
<evidence type="ECO:0000259" key="16">
    <source>
        <dbReference type="PROSITE" id="PS51371"/>
    </source>
</evidence>
<dbReference type="PANTHER" id="PTHR39188">
    <property type="entry name" value="MEMBRANE-ASSOCIATED ZINC METALLOPROTEASE M50B"/>
    <property type="match status" value="1"/>
</dbReference>
<evidence type="ECO:0000256" key="8">
    <source>
        <dbReference type="ARBA" id="ARBA00022801"/>
    </source>
</evidence>
<name>A0ABV4BCH1_9GAMM</name>
<dbReference type="SMART" id="SM00116">
    <property type="entry name" value="CBS"/>
    <property type="match status" value="1"/>
</dbReference>
<protein>
    <recommendedName>
        <fullName evidence="14">Zinc metalloprotease</fullName>
    </recommendedName>
</protein>
<dbReference type="CDD" id="cd06164">
    <property type="entry name" value="S2P-M50_SpoIVFB_CBS"/>
    <property type="match status" value="1"/>
</dbReference>
<evidence type="ECO:0000256" key="6">
    <source>
        <dbReference type="ARBA" id="ARBA00022723"/>
    </source>
</evidence>
<keyword evidence="8 14" id="KW-0378">Hydrolase</keyword>
<dbReference type="Pfam" id="PF00571">
    <property type="entry name" value="CBS"/>
    <property type="match status" value="2"/>
</dbReference>
<evidence type="ECO:0000256" key="15">
    <source>
        <dbReference type="PROSITE-ProRule" id="PRU00703"/>
    </source>
</evidence>
<dbReference type="InterPro" id="IPR046342">
    <property type="entry name" value="CBS_dom_sf"/>
</dbReference>
<keyword evidence="10 14" id="KW-1133">Transmembrane helix</keyword>
<comment type="subcellular location">
    <subcellularLocation>
        <location evidence="1 14">Cell membrane</location>
        <topology evidence="1 14">Multi-pass membrane protein</topology>
    </subcellularLocation>
</comment>
<feature type="transmembrane region" description="Helical" evidence="14">
    <location>
        <begin position="144"/>
        <end position="168"/>
    </location>
</feature>
<evidence type="ECO:0000256" key="1">
    <source>
        <dbReference type="ARBA" id="ARBA00004651"/>
    </source>
</evidence>
<keyword evidence="3 14" id="KW-1003">Cell membrane</keyword>
<evidence type="ECO:0000256" key="14">
    <source>
        <dbReference type="PIRNR" id="PIRNR006404"/>
    </source>
</evidence>
<accession>A0ABV4BCH1</accession>
<evidence type="ECO:0000256" key="11">
    <source>
        <dbReference type="ARBA" id="ARBA00023049"/>
    </source>
</evidence>